<dbReference type="PROSITE" id="PS51733">
    <property type="entry name" value="BPL_LPL_CATALYTIC"/>
    <property type="match status" value="1"/>
</dbReference>
<dbReference type="AlphaFoldDB" id="T1FY53"/>
<gene>
    <name evidence="6" type="primary">20213751</name>
    <name evidence="5" type="ORF">HELRODRAFT_65278</name>
</gene>
<dbReference type="SUPFAM" id="SSF55681">
    <property type="entry name" value="Class II aaRS and biotin synthetases"/>
    <property type="match status" value="1"/>
</dbReference>
<dbReference type="Gene3D" id="3.30.930.10">
    <property type="entry name" value="Bira Bifunctional Protein, Domain 2"/>
    <property type="match status" value="1"/>
</dbReference>
<dbReference type="OMA" id="VEHCPLH"/>
<evidence type="ECO:0000256" key="1">
    <source>
        <dbReference type="ARBA" id="ARBA00009934"/>
    </source>
</evidence>
<accession>T1FY53</accession>
<dbReference type="NCBIfam" id="TIGR00121">
    <property type="entry name" value="birA_ligase"/>
    <property type="match status" value="1"/>
</dbReference>
<reference evidence="5 7" key="2">
    <citation type="journal article" date="2013" name="Nature">
        <title>Insights into bilaterian evolution from three spiralian genomes.</title>
        <authorList>
            <person name="Simakov O."/>
            <person name="Marletaz F."/>
            <person name="Cho S.J."/>
            <person name="Edsinger-Gonzales E."/>
            <person name="Havlak P."/>
            <person name="Hellsten U."/>
            <person name="Kuo D.H."/>
            <person name="Larsson T."/>
            <person name="Lv J."/>
            <person name="Arendt D."/>
            <person name="Savage R."/>
            <person name="Osoegawa K."/>
            <person name="de Jong P."/>
            <person name="Grimwood J."/>
            <person name="Chapman J.A."/>
            <person name="Shapiro H."/>
            <person name="Aerts A."/>
            <person name="Otillar R.P."/>
            <person name="Terry A.Y."/>
            <person name="Boore J.L."/>
            <person name="Grigoriev I.V."/>
            <person name="Lindberg D.R."/>
            <person name="Seaver E.C."/>
            <person name="Weisblat D.A."/>
            <person name="Putnam N.H."/>
            <person name="Rokhsar D.S."/>
        </authorList>
    </citation>
    <scope>NUCLEOTIDE SEQUENCE</scope>
</reference>
<keyword evidence="2" id="KW-0436">Ligase</keyword>
<dbReference type="InterPro" id="IPR003142">
    <property type="entry name" value="BPL_C"/>
</dbReference>
<dbReference type="CTD" id="20213751"/>
<dbReference type="RefSeq" id="XP_009019821.1">
    <property type="nucleotide sequence ID" value="XM_009021573.1"/>
</dbReference>
<dbReference type="FunCoup" id="T1FY53">
    <property type="interactions" value="411"/>
</dbReference>
<dbReference type="GO" id="GO:0004077">
    <property type="term" value="F:biotin--[biotin carboxyl-carrier protein] ligase activity"/>
    <property type="evidence" value="ECO:0000318"/>
    <property type="project" value="GO_Central"/>
</dbReference>
<dbReference type="STRING" id="6412.T1FY53"/>
<name>T1FY53_HELRO</name>
<organism evidence="6 7">
    <name type="scientific">Helobdella robusta</name>
    <name type="common">Californian leech</name>
    <dbReference type="NCBI Taxonomy" id="6412"/>
    <lineage>
        <taxon>Eukaryota</taxon>
        <taxon>Metazoa</taxon>
        <taxon>Spiralia</taxon>
        <taxon>Lophotrochozoa</taxon>
        <taxon>Annelida</taxon>
        <taxon>Clitellata</taxon>
        <taxon>Hirudinea</taxon>
        <taxon>Rhynchobdellida</taxon>
        <taxon>Glossiphoniidae</taxon>
        <taxon>Helobdella</taxon>
    </lineage>
</organism>
<evidence type="ECO:0000313" key="5">
    <source>
        <dbReference type="EMBL" id="ESO02413.1"/>
    </source>
</evidence>
<dbReference type="EMBL" id="AMQM01000879">
    <property type="status" value="NOT_ANNOTATED_CDS"/>
    <property type="molecule type" value="Genomic_DNA"/>
</dbReference>
<proteinExistence type="inferred from homology"/>
<reference evidence="7" key="1">
    <citation type="submission" date="2012-12" db="EMBL/GenBank/DDBJ databases">
        <authorList>
            <person name="Hellsten U."/>
            <person name="Grimwood J."/>
            <person name="Chapman J.A."/>
            <person name="Shapiro H."/>
            <person name="Aerts A."/>
            <person name="Otillar R.P."/>
            <person name="Terry A.Y."/>
            <person name="Boore J.L."/>
            <person name="Simakov O."/>
            <person name="Marletaz F."/>
            <person name="Cho S.-J."/>
            <person name="Edsinger-Gonzales E."/>
            <person name="Havlak P."/>
            <person name="Kuo D.-H."/>
            <person name="Larsson T."/>
            <person name="Lv J."/>
            <person name="Arendt D."/>
            <person name="Savage R."/>
            <person name="Osoegawa K."/>
            <person name="de Jong P."/>
            <person name="Lindberg D.R."/>
            <person name="Seaver E.C."/>
            <person name="Weisblat D.A."/>
            <person name="Putnam N.H."/>
            <person name="Grigoriev I.V."/>
            <person name="Rokhsar D.S."/>
        </authorList>
    </citation>
    <scope>NUCLEOTIDE SEQUENCE</scope>
</reference>
<dbReference type="KEGG" id="hro:HELRODRAFT_65278"/>
<evidence type="ECO:0000313" key="6">
    <source>
        <dbReference type="EnsemblMetazoa" id="HelroP65278"/>
    </source>
</evidence>
<dbReference type="InterPro" id="IPR045864">
    <property type="entry name" value="aa-tRNA-synth_II/BPL/LPL"/>
</dbReference>
<dbReference type="InterPro" id="IPR004143">
    <property type="entry name" value="BPL_LPL_catalytic"/>
</dbReference>
<dbReference type="Pfam" id="PF02237">
    <property type="entry name" value="BPL_C"/>
    <property type="match status" value="1"/>
</dbReference>
<dbReference type="InParanoid" id="T1FY53"/>
<sequence length="593" mass="66536">MKPLNNFTDKPPNILIYTGSNEDTTKSYMNTYSILSQCLSRDRYVVYHLKRNQINTTPWIENTMVLILAVNKIPKNDDENVFLRYFLGGGCVISLACNFDEFFVRRVKSLAEMSGTNYIVRLKYGKWNDVSVVSGCNVGYDDVAPSILDEVSCTPLAQDSQSNNQLIVLARHHLSSGVALLSQVNFEKDASDLTTSSEEFIQLKQSNLERIEIFKNILSNDLGLNCEQTEPPALSPVLLLAPNEEGNVYAANKLFSYHFTTSQDYSSSATTSTTNTNNSSNDNNINNITTTFTATNNTNNIYFITDSSNVQNKFNLDVYKKHLRSEVLGNVVLYADVVSSTMDTLDHYLIHMPSHLGLVTIASMQTSGQGRGGNVWLSPEGCALCSLHIRLPLNSPLGQHVSCLQHLVALAIVLSVREKKGYEDIDLRIKWPNDIYFAEKLKLGGILIRSTIMQDLIHINLGCGINICNKYPTTCINDLIEQHNKLRAGQSEPLPTFTVEEFLGRLISQIDRLIQTYQSDEGAEFFELYYNYWLHNDQEVTLNSIDGPRGLINGITKFGYLSVRLEDGTIVEVHPDGNSFDMMKNLLAPKIKR</sequence>
<protein>
    <recommendedName>
        <fullName evidence="4">BPL/LPL catalytic domain-containing protein</fullName>
    </recommendedName>
</protein>
<dbReference type="GeneID" id="20213751"/>
<dbReference type="eggNOG" id="KOG1536">
    <property type="taxonomic scope" value="Eukaryota"/>
</dbReference>
<dbReference type="Pfam" id="PF03099">
    <property type="entry name" value="BPL_LplA_LipB"/>
    <property type="match status" value="1"/>
</dbReference>
<evidence type="ECO:0000256" key="2">
    <source>
        <dbReference type="ARBA" id="ARBA00022598"/>
    </source>
</evidence>
<dbReference type="PANTHER" id="PTHR12835">
    <property type="entry name" value="BIOTIN PROTEIN LIGASE"/>
    <property type="match status" value="1"/>
</dbReference>
<dbReference type="CDD" id="cd16442">
    <property type="entry name" value="BPL"/>
    <property type="match status" value="1"/>
</dbReference>
<dbReference type="InterPro" id="IPR004408">
    <property type="entry name" value="Biotin_CoA_COase_ligase"/>
</dbReference>
<dbReference type="PANTHER" id="PTHR12835:SF5">
    <property type="entry name" value="BIOTIN--PROTEIN LIGASE"/>
    <property type="match status" value="1"/>
</dbReference>
<feature type="region of interest" description="Disordered" evidence="3">
    <location>
        <begin position="266"/>
        <end position="285"/>
    </location>
</feature>
<dbReference type="HOGENOM" id="CLU_006150_2_1_1"/>
<comment type="similarity">
    <text evidence="1">Belongs to the biotin--protein ligase family.</text>
</comment>
<reference evidence="6" key="3">
    <citation type="submission" date="2015-06" db="UniProtKB">
        <authorList>
            <consortium name="EnsemblMetazoa"/>
        </authorList>
    </citation>
    <scope>IDENTIFICATION</scope>
</reference>
<evidence type="ECO:0000259" key="4">
    <source>
        <dbReference type="PROSITE" id="PS51733"/>
    </source>
</evidence>
<dbReference type="EnsemblMetazoa" id="HelroT65278">
    <property type="protein sequence ID" value="HelroP65278"/>
    <property type="gene ID" value="HelroG65278"/>
</dbReference>
<dbReference type="EMBL" id="KB096742">
    <property type="protein sequence ID" value="ESO02413.1"/>
    <property type="molecule type" value="Genomic_DNA"/>
</dbReference>
<dbReference type="Proteomes" id="UP000015101">
    <property type="component" value="Unassembled WGS sequence"/>
</dbReference>
<dbReference type="OrthoDB" id="10250105at2759"/>
<evidence type="ECO:0000256" key="3">
    <source>
        <dbReference type="SAM" id="MobiDB-lite"/>
    </source>
</evidence>
<dbReference type="GO" id="GO:0005737">
    <property type="term" value="C:cytoplasm"/>
    <property type="evidence" value="ECO:0000318"/>
    <property type="project" value="GO_Central"/>
</dbReference>
<evidence type="ECO:0000313" key="7">
    <source>
        <dbReference type="Proteomes" id="UP000015101"/>
    </source>
</evidence>
<keyword evidence="7" id="KW-1185">Reference proteome</keyword>
<feature type="domain" description="BPL/LPL catalytic" evidence="4">
    <location>
        <begin position="317"/>
        <end position="518"/>
    </location>
</feature>